<dbReference type="EMBL" id="JACJID010000002">
    <property type="protein sequence ID" value="MBA8925963.1"/>
    <property type="molecule type" value="Genomic_DNA"/>
</dbReference>
<accession>A0ABR6BGF3</accession>
<reference evidence="2 3" key="1">
    <citation type="submission" date="2020-08" db="EMBL/GenBank/DDBJ databases">
        <title>Genomic Encyclopedia of Archaeal and Bacterial Type Strains, Phase II (KMG-II): from individual species to whole genera.</title>
        <authorList>
            <person name="Goeker M."/>
        </authorList>
    </citation>
    <scope>NUCLEOTIDE SEQUENCE [LARGE SCALE GENOMIC DNA]</scope>
    <source>
        <strain evidence="2 3">DSM 43850</strain>
    </source>
</reference>
<evidence type="ECO:0008006" key="4">
    <source>
        <dbReference type="Google" id="ProtNLM"/>
    </source>
</evidence>
<keyword evidence="1" id="KW-1133">Transmembrane helix</keyword>
<evidence type="ECO:0000256" key="1">
    <source>
        <dbReference type="SAM" id="Phobius"/>
    </source>
</evidence>
<sequence length="59" mass="6644">MASDPLVPLYICALWLVAVLWTVDLVGYVVAQWRARRTRLRQTISTVDAALVEERDGDA</sequence>
<evidence type="ECO:0000313" key="3">
    <source>
        <dbReference type="Proteomes" id="UP000517916"/>
    </source>
</evidence>
<protein>
    <recommendedName>
        <fullName evidence="4">CcmD family protein</fullName>
    </recommendedName>
</protein>
<proteinExistence type="predicted"/>
<comment type="caution">
    <text evidence="2">The sequence shown here is derived from an EMBL/GenBank/DDBJ whole genome shotgun (WGS) entry which is preliminary data.</text>
</comment>
<evidence type="ECO:0000313" key="2">
    <source>
        <dbReference type="EMBL" id="MBA8925963.1"/>
    </source>
</evidence>
<dbReference type="RefSeq" id="WP_182837574.1">
    <property type="nucleotide sequence ID" value="NZ_BAAABQ010000059.1"/>
</dbReference>
<organism evidence="2 3">
    <name type="scientific">Kutzneria viridogrisea</name>
    <dbReference type="NCBI Taxonomy" id="47990"/>
    <lineage>
        <taxon>Bacteria</taxon>
        <taxon>Bacillati</taxon>
        <taxon>Actinomycetota</taxon>
        <taxon>Actinomycetes</taxon>
        <taxon>Pseudonocardiales</taxon>
        <taxon>Pseudonocardiaceae</taxon>
        <taxon>Kutzneria</taxon>
    </lineage>
</organism>
<dbReference type="Proteomes" id="UP000517916">
    <property type="component" value="Unassembled WGS sequence"/>
</dbReference>
<feature type="transmembrane region" description="Helical" evidence="1">
    <location>
        <begin position="6"/>
        <end position="31"/>
    </location>
</feature>
<gene>
    <name evidence="2" type="ORF">BC739_003162</name>
</gene>
<keyword evidence="3" id="KW-1185">Reference proteome</keyword>
<keyword evidence="1" id="KW-0812">Transmembrane</keyword>
<keyword evidence="1" id="KW-0472">Membrane</keyword>
<name>A0ABR6BGF3_9PSEU</name>